<sequence>MLTHVMMSLGTALLMLTASSAYPLKPASPGENVPAEELAKYYSDLRHYINLITRHRYGKRDAPHNLFSDLLLTENTESIPQLWYGDTADESRNRYDDLRDLKDLKMW</sequence>
<dbReference type="GO" id="GO:0005184">
    <property type="term" value="F:neuropeptide hormone activity"/>
    <property type="evidence" value="ECO:0007669"/>
    <property type="project" value="TreeGrafter"/>
</dbReference>
<evidence type="ECO:0000256" key="7">
    <source>
        <dbReference type="RuleBase" id="RU000656"/>
    </source>
</evidence>
<reference evidence="10" key="2">
    <citation type="journal article" date="2014" name="Nat. Commun.">
        <title>The cavefish genome reveals candidate genes for eye loss.</title>
        <authorList>
            <person name="McGaugh S.E."/>
            <person name="Gross J.B."/>
            <person name="Aken B."/>
            <person name="Blin M."/>
            <person name="Borowsky R."/>
            <person name="Chalopin D."/>
            <person name="Hinaux H."/>
            <person name="Jeffery W.R."/>
            <person name="Keene A."/>
            <person name="Ma L."/>
            <person name="Minx P."/>
            <person name="Murphy D."/>
            <person name="O'Quin K.E."/>
            <person name="Retaux S."/>
            <person name="Rohner N."/>
            <person name="Searle S.M."/>
            <person name="Stahl B.A."/>
            <person name="Tabin C."/>
            <person name="Volff J.N."/>
            <person name="Yoshizawa M."/>
            <person name="Warren W.C."/>
        </authorList>
    </citation>
    <scope>NUCLEOTIDE SEQUENCE [LARGE SCALE GENOMIC DNA]</scope>
    <source>
        <strain evidence="10">female</strain>
    </source>
</reference>
<keyword evidence="4" id="KW-0165">Cleavage on pair of basic residues</keyword>
<dbReference type="InterPro" id="IPR001955">
    <property type="entry name" value="Pancreatic_hormone-like"/>
</dbReference>
<dbReference type="CDD" id="cd00126">
    <property type="entry name" value="PAH"/>
    <property type="match status" value="1"/>
</dbReference>
<dbReference type="Gene3D" id="6.10.250.900">
    <property type="match status" value="1"/>
</dbReference>
<dbReference type="GO" id="GO:0007218">
    <property type="term" value="P:neuropeptide signaling pathway"/>
    <property type="evidence" value="ECO:0007669"/>
    <property type="project" value="UniProtKB-KW"/>
</dbReference>
<organism evidence="9 10">
    <name type="scientific">Astyanax mexicanus</name>
    <name type="common">Blind cave fish</name>
    <name type="synonym">Astyanax fasciatus mexicanus</name>
    <dbReference type="NCBI Taxonomy" id="7994"/>
    <lineage>
        <taxon>Eukaryota</taxon>
        <taxon>Metazoa</taxon>
        <taxon>Chordata</taxon>
        <taxon>Craniata</taxon>
        <taxon>Vertebrata</taxon>
        <taxon>Euteleostomi</taxon>
        <taxon>Actinopterygii</taxon>
        <taxon>Neopterygii</taxon>
        <taxon>Teleostei</taxon>
        <taxon>Ostariophysi</taxon>
        <taxon>Characiformes</taxon>
        <taxon>Characoidei</taxon>
        <taxon>Acestrorhamphidae</taxon>
        <taxon>Acestrorhamphinae</taxon>
        <taxon>Astyanax</taxon>
    </lineage>
</organism>
<protein>
    <submittedName>
        <fullName evidence="9">Neuropeptide Y</fullName>
    </submittedName>
</protein>
<dbReference type="STRING" id="7994.ENSAMXP00000041526"/>
<reference evidence="10" key="1">
    <citation type="submission" date="2013-03" db="EMBL/GenBank/DDBJ databases">
        <authorList>
            <person name="Jeffery W."/>
            <person name="Warren W."/>
            <person name="Wilson R.K."/>
        </authorList>
    </citation>
    <scope>NUCLEOTIDE SEQUENCE</scope>
    <source>
        <strain evidence="10">female</strain>
    </source>
</reference>
<proteinExistence type="inferred from homology"/>
<evidence type="ECO:0000256" key="5">
    <source>
        <dbReference type="ARBA" id="ARBA00022815"/>
    </source>
</evidence>
<dbReference type="Ensembl" id="ENSAMXT00000045907.1">
    <property type="protein sequence ID" value="ENSAMXP00000041526.1"/>
    <property type="gene ID" value="ENSAMXG00000032963.1"/>
</dbReference>
<evidence type="ECO:0000256" key="2">
    <source>
        <dbReference type="ARBA" id="ARBA00010022"/>
    </source>
</evidence>
<dbReference type="GO" id="GO:0031841">
    <property type="term" value="F:neuropeptide Y receptor binding"/>
    <property type="evidence" value="ECO:0007669"/>
    <property type="project" value="TreeGrafter"/>
</dbReference>
<reference evidence="9" key="4">
    <citation type="submission" date="2025-09" db="UniProtKB">
        <authorList>
            <consortium name="Ensembl"/>
        </authorList>
    </citation>
    <scope>IDENTIFICATION</scope>
</reference>
<dbReference type="Proteomes" id="UP000018467">
    <property type="component" value="Unassembled WGS sequence"/>
</dbReference>
<dbReference type="PANTHER" id="PTHR10533">
    <property type="entry name" value="NEUROPEPTIDE Y/PANCREATIC HORMONE/PEPTIDE YY"/>
    <property type="match status" value="1"/>
</dbReference>
<dbReference type="Pfam" id="PF00159">
    <property type="entry name" value="Hormone_3"/>
    <property type="match status" value="1"/>
</dbReference>
<dbReference type="GO" id="GO:0007631">
    <property type="term" value="P:feeding behavior"/>
    <property type="evidence" value="ECO:0007669"/>
    <property type="project" value="TreeGrafter"/>
</dbReference>
<evidence type="ECO:0000256" key="6">
    <source>
        <dbReference type="ARBA" id="ARBA00023320"/>
    </source>
</evidence>
<keyword evidence="10" id="KW-1185">Reference proteome</keyword>
<dbReference type="AlphaFoldDB" id="A0A3B1JII6"/>
<dbReference type="PROSITE" id="PS00265">
    <property type="entry name" value="PANCREATIC_HORMONE_1"/>
    <property type="match status" value="1"/>
</dbReference>
<dbReference type="SMART" id="SM00309">
    <property type="entry name" value="PAH"/>
    <property type="match status" value="1"/>
</dbReference>
<feature type="signal peptide" evidence="8">
    <location>
        <begin position="1"/>
        <end position="21"/>
    </location>
</feature>
<keyword evidence="5" id="KW-0027">Amidation</keyword>
<feature type="chain" id="PRO_5017357233" evidence="8">
    <location>
        <begin position="22"/>
        <end position="107"/>
    </location>
</feature>
<dbReference type="PROSITE" id="PS50276">
    <property type="entry name" value="PANCREATIC_HORMONE_2"/>
    <property type="match status" value="1"/>
</dbReference>
<dbReference type="GO" id="GO:0005615">
    <property type="term" value="C:extracellular space"/>
    <property type="evidence" value="ECO:0007669"/>
    <property type="project" value="TreeGrafter"/>
</dbReference>
<comment type="similarity">
    <text evidence="2 7">Belongs to the NPY family.</text>
</comment>
<dbReference type="GeneTree" id="ENSGT00940000156475"/>
<dbReference type="PANTHER" id="PTHR10533:SF5">
    <property type="entry name" value="PRO-NEUROPEPTIDE Y"/>
    <property type="match status" value="1"/>
</dbReference>
<dbReference type="Bgee" id="ENSAMXG00000032963">
    <property type="expression patterns" value="Expressed in brain and 2 other cell types or tissues"/>
</dbReference>
<evidence type="ECO:0000256" key="8">
    <source>
        <dbReference type="SAM" id="SignalP"/>
    </source>
</evidence>
<evidence type="ECO:0000256" key="1">
    <source>
        <dbReference type="ARBA" id="ARBA00004613"/>
    </source>
</evidence>
<evidence type="ECO:0000256" key="3">
    <source>
        <dbReference type="ARBA" id="ARBA00022525"/>
    </source>
</evidence>
<evidence type="ECO:0000313" key="10">
    <source>
        <dbReference type="Proteomes" id="UP000018467"/>
    </source>
</evidence>
<dbReference type="OrthoDB" id="10691999at2759"/>
<dbReference type="InParanoid" id="A0A3B1JII6"/>
<comment type="subcellular location">
    <subcellularLocation>
        <location evidence="1">Secreted</location>
    </subcellularLocation>
</comment>
<evidence type="ECO:0000256" key="4">
    <source>
        <dbReference type="ARBA" id="ARBA00022685"/>
    </source>
</evidence>
<dbReference type="InterPro" id="IPR020392">
    <property type="entry name" value="Pancreatic_hormone-like_CS"/>
</dbReference>
<accession>A0A3B1JII6</accession>
<evidence type="ECO:0000313" key="9">
    <source>
        <dbReference type="Ensembl" id="ENSAMXP00000041526.1"/>
    </source>
</evidence>
<keyword evidence="6" id="KW-0527">Neuropeptide</keyword>
<keyword evidence="8" id="KW-0732">Signal</keyword>
<keyword evidence="3" id="KW-0964">Secreted</keyword>
<reference evidence="9" key="3">
    <citation type="submission" date="2025-08" db="UniProtKB">
        <authorList>
            <consortium name="Ensembl"/>
        </authorList>
    </citation>
    <scope>IDENTIFICATION</scope>
</reference>
<name>A0A3B1JII6_ASTMX</name>
<dbReference type="PRINTS" id="PR00278">
    <property type="entry name" value="PANCHORMONE"/>
</dbReference>